<dbReference type="AlphaFoldDB" id="A0A5E4R8L3"/>
<gene>
    <name evidence="2" type="ORF">LSINAPIS_LOCUS15127</name>
</gene>
<evidence type="ECO:0000256" key="1">
    <source>
        <dbReference type="SAM" id="Coils"/>
    </source>
</evidence>
<sequence>MKVLQNIQNDLAQQKQDMEDIEENIKETINKNIDEKFNQMEITLNQLKLKIEAQQKLLIF</sequence>
<keyword evidence="1" id="KW-0175">Coiled coil</keyword>
<keyword evidence="3" id="KW-1185">Reference proteome</keyword>
<dbReference type="EMBL" id="FZQP02006994">
    <property type="protein sequence ID" value="VVD05633.1"/>
    <property type="molecule type" value="Genomic_DNA"/>
</dbReference>
<accession>A0A5E4R8L3</accession>
<protein>
    <submittedName>
        <fullName evidence="2">Uncharacterized protein</fullName>
    </submittedName>
</protein>
<evidence type="ECO:0000313" key="3">
    <source>
        <dbReference type="Proteomes" id="UP000324832"/>
    </source>
</evidence>
<dbReference type="Proteomes" id="UP000324832">
    <property type="component" value="Unassembled WGS sequence"/>
</dbReference>
<feature type="coiled-coil region" evidence="1">
    <location>
        <begin position="4"/>
        <end position="57"/>
    </location>
</feature>
<reference evidence="2 3" key="1">
    <citation type="submission" date="2017-07" db="EMBL/GenBank/DDBJ databases">
        <authorList>
            <person name="Talla V."/>
            <person name="Backstrom N."/>
        </authorList>
    </citation>
    <scope>NUCLEOTIDE SEQUENCE [LARGE SCALE GENOMIC DNA]</scope>
</reference>
<proteinExistence type="predicted"/>
<name>A0A5E4R8L3_9NEOP</name>
<organism evidence="2 3">
    <name type="scientific">Leptidea sinapis</name>
    <dbReference type="NCBI Taxonomy" id="189913"/>
    <lineage>
        <taxon>Eukaryota</taxon>
        <taxon>Metazoa</taxon>
        <taxon>Ecdysozoa</taxon>
        <taxon>Arthropoda</taxon>
        <taxon>Hexapoda</taxon>
        <taxon>Insecta</taxon>
        <taxon>Pterygota</taxon>
        <taxon>Neoptera</taxon>
        <taxon>Endopterygota</taxon>
        <taxon>Lepidoptera</taxon>
        <taxon>Glossata</taxon>
        <taxon>Ditrysia</taxon>
        <taxon>Papilionoidea</taxon>
        <taxon>Pieridae</taxon>
        <taxon>Dismorphiinae</taxon>
        <taxon>Leptidea</taxon>
    </lineage>
</organism>
<evidence type="ECO:0000313" key="2">
    <source>
        <dbReference type="EMBL" id="VVD05633.1"/>
    </source>
</evidence>